<protein>
    <submittedName>
        <fullName evidence="2">Uncharacterized protein</fullName>
    </submittedName>
</protein>
<dbReference type="RefSeq" id="WP_154425561.1">
    <property type="nucleotide sequence ID" value="NZ_VUNN01000013.1"/>
</dbReference>
<name>A0A7X2TRX9_9SPIO</name>
<keyword evidence="3" id="KW-1185">Reference proteome</keyword>
<feature type="chain" id="PRO_5031532473" evidence="1">
    <location>
        <begin position="23"/>
        <end position="329"/>
    </location>
</feature>
<dbReference type="Proteomes" id="UP000460549">
    <property type="component" value="Unassembled WGS sequence"/>
</dbReference>
<keyword evidence="1" id="KW-0732">Signal</keyword>
<reference evidence="2 3" key="1">
    <citation type="submission" date="2019-08" db="EMBL/GenBank/DDBJ databases">
        <title>In-depth cultivation of the pig gut microbiome towards novel bacterial diversity and tailored functional studies.</title>
        <authorList>
            <person name="Wylensek D."/>
            <person name="Hitch T.C.A."/>
            <person name="Clavel T."/>
        </authorList>
    </citation>
    <scope>NUCLEOTIDE SEQUENCE [LARGE SCALE GENOMIC DNA]</scope>
    <source>
        <strain evidence="2 3">NM-380-WT-3C1</strain>
    </source>
</reference>
<gene>
    <name evidence="2" type="ORF">FYJ80_07350</name>
</gene>
<sequence length="329" mass="36749">MRIKKLTLAIVMIVALSTTLFAATPFFFSSGDYDSIKLYDPNGKRVDALTQMYSSGYIISTDNHEASFFSEFAEITLKPNTLMVLLGIESPEFYLLDGSIIISAKNKNVTVYTTTAKYSLTPYSSAEIVYTETEDSISNLSDKKITLYDALRDLNGDVPAFTSVDIITASYSPLMYELRNSQEYIKAIRFKDVEINLHADTQGILITIPETLRKSLITTFLANLETKAPEIRAMFTYRTTQDSVYLKYSSPLTESDYSKLTDELAKELLLYVKSFYRPDTPTVSTNITHLEKVPGAPQQPAVVETKVVANIPDKPIFTVKGKATVTSID</sequence>
<dbReference type="AlphaFoldDB" id="A0A7X2TRX9"/>
<accession>A0A7X2TRX9</accession>
<dbReference type="EMBL" id="VUNN01000013">
    <property type="protein sequence ID" value="MSU06590.1"/>
    <property type="molecule type" value="Genomic_DNA"/>
</dbReference>
<comment type="caution">
    <text evidence="2">The sequence shown here is derived from an EMBL/GenBank/DDBJ whole genome shotgun (WGS) entry which is preliminary data.</text>
</comment>
<proteinExistence type="predicted"/>
<evidence type="ECO:0000256" key="1">
    <source>
        <dbReference type="SAM" id="SignalP"/>
    </source>
</evidence>
<organism evidence="2 3">
    <name type="scientific">Bullifex porci</name>
    <dbReference type="NCBI Taxonomy" id="2606638"/>
    <lineage>
        <taxon>Bacteria</taxon>
        <taxon>Pseudomonadati</taxon>
        <taxon>Spirochaetota</taxon>
        <taxon>Spirochaetia</taxon>
        <taxon>Spirochaetales</taxon>
        <taxon>Spirochaetaceae</taxon>
        <taxon>Bullifex</taxon>
    </lineage>
</organism>
<evidence type="ECO:0000313" key="2">
    <source>
        <dbReference type="EMBL" id="MSU06590.1"/>
    </source>
</evidence>
<feature type="signal peptide" evidence="1">
    <location>
        <begin position="1"/>
        <end position="22"/>
    </location>
</feature>
<evidence type="ECO:0000313" key="3">
    <source>
        <dbReference type="Proteomes" id="UP000460549"/>
    </source>
</evidence>